<sequence>MSVSSVWRRIRLFSPFVPPSCFCSYSSSSLVNDLKDKGDWFYSSEWWPTMGVKTVFQSTSYKGNGIVMVAAYPSSRR</sequence>
<proteinExistence type="predicted"/>
<name>U5D0W2_AMBTC</name>
<dbReference type="EMBL" id="KI392495">
    <property type="protein sequence ID" value="ERN15895.1"/>
    <property type="molecule type" value="Genomic_DNA"/>
</dbReference>
<reference evidence="2" key="1">
    <citation type="journal article" date="2013" name="Science">
        <title>The Amborella genome and the evolution of flowering plants.</title>
        <authorList>
            <consortium name="Amborella Genome Project"/>
        </authorList>
    </citation>
    <scope>NUCLEOTIDE SEQUENCE [LARGE SCALE GENOMIC DNA]</scope>
</reference>
<feature type="non-terminal residue" evidence="1">
    <location>
        <position position="77"/>
    </location>
</feature>
<dbReference type="HOGENOM" id="CLU_2645217_0_0_1"/>
<dbReference type="AlphaFoldDB" id="U5D0W2"/>
<protein>
    <submittedName>
        <fullName evidence="1">Uncharacterized protein</fullName>
    </submittedName>
</protein>
<dbReference type="Gramene" id="ERN15895">
    <property type="protein sequence ID" value="ERN15895"/>
    <property type="gene ID" value="AMTR_s00039p00211100"/>
</dbReference>
<dbReference type="Proteomes" id="UP000017836">
    <property type="component" value="Unassembled WGS sequence"/>
</dbReference>
<accession>U5D0W2</accession>
<organism evidence="1 2">
    <name type="scientific">Amborella trichopoda</name>
    <dbReference type="NCBI Taxonomy" id="13333"/>
    <lineage>
        <taxon>Eukaryota</taxon>
        <taxon>Viridiplantae</taxon>
        <taxon>Streptophyta</taxon>
        <taxon>Embryophyta</taxon>
        <taxon>Tracheophyta</taxon>
        <taxon>Spermatophyta</taxon>
        <taxon>Magnoliopsida</taxon>
        <taxon>Amborellales</taxon>
        <taxon>Amborellaceae</taxon>
        <taxon>Amborella</taxon>
    </lineage>
</organism>
<gene>
    <name evidence="1" type="ORF">AMTR_s00039p00211100</name>
</gene>
<evidence type="ECO:0000313" key="2">
    <source>
        <dbReference type="Proteomes" id="UP000017836"/>
    </source>
</evidence>
<evidence type="ECO:0000313" key="1">
    <source>
        <dbReference type="EMBL" id="ERN15895.1"/>
    </source>
</evidence>
<keyword evidence="2" id="KW-1185">Reference proteome</keyword>